<evidence type="ECO:0000256" key="8">
    <source>
        <dbReference type="ARBA" id="ARBA00038102"/>
    </source>
</evidence>
<comment type="similarity">
    <text evidence="8 10">Belongs to the pentraxin family.</text>
</comment>
<dbReference type="GO" id="GO:0006953">
    <property type="term" value="P:acute-phase response"/>
    <property type="evidence" value="ECO:0007669"/>
    <property type="project" value="UniProtKB-KW"/>
</dbReference>
<dbReference type="PROSITE" id="PS51828">
    <property type="entry name" value="PTX_2"/>
    <property type="match status" value="1"/>
</dbReference>
<dbReference type="Gene3D" id="2.60.120.200">
    <property type="match status" value="1"/>
</dbReference>
<accession>W5N665</accession>
<reference evidence="12" key="3">
    <citation type="submission" date="2025-09" db="UniProtKB">
        <authorList>
            <consortium name="Ensembl"/>
        </authorList>
    </citation>
    <scope>IDENTIFICATION</scope>
</reference>
<keyword evidence="13" id="KW-1185">Reference proteome</keyword>
<dbReference type="Bgee" id="ENSLOCG00000013088">
    <property type="expression patterns" value="Expressed in liver and 4 other cell types or tissues"/>
</dbReference>
<comment type="caution">
    <text evidence="9">Lacks conserved residue(s) required for the propagation of feature annotation.</text>
</comment>
<dbReference type="GeneTree" id="ENSGT01100000263515"/>
<dbReference type="GO" id="GO:0005576">
    <property type="term" value="C:extracellular region"/>
    <property type="evidence" value="ECO:0007669"/>
    <property type="project" value="UniProtKB-SubCell"/>
</dbReference>
<dbReference type="SMART" id="SM00159">
    <property type="entry name" value="PTX"/>
    <property type="match status" value="1"/>
</dbReference>
<evidence type="ECO:0000256" key="5">
    <source>
        <dbReference type="ARBA" id="ARBA00022729"/>
    </source>
</evidence>
<dbReference type="InterPro" id="IPR051005">
    <property type="entry name" value="Pentraxin_domain"/>
</dbReference>
<dbReference type="GO" id="GO:0046872">
    <property type="term" value="F:metal ion binding"/>
    <property type="evidence" value="ECO:0007669"/>
    <property type="project" value="UniProtKB-KW"/>
</dbReference>
<dbReference type="Pfam" id="PF00354">
    <property type="entry name" value="Pentaxin"/>
    <property type="match status" value="1"/>
</dbReference>
<evidence type="ECO:0000256" key="4">
    <source>
        <dbReference type="ARBA" id="ARBA00022723"/>
    </source>
</evidence>
<evidence type="ECO:0000256" key="9">
    <source>
        <dbReference type="PROSITE-ProRule" id="PRU01172"/>
    </source>
</evidence>
<proteinExistence type="inferred from homology"/>
<keyword evidence="4 10" id="KW-0479">Metal-binding</keyword>
<dbReference type="AlphaFoldDB" id="W5N665"/>
<evidence type="ECO:0000313" key="13">
    <source>
        <dbReference type="Proteomes" id="UP000018468"/>
    </source>
</evidence>
<evidence type="ECO:0000256" key="7">
    <source>
        <dbReference type="ARBA" id="ARBA00023157"/>
    </source>
</evidence>
<dbReference type="eggNOG" id="ENOG502S201">
    <property type="taxonomic scope" value="Eukaryota"/>
</dbReference>
<comment type="subunit">
    <text evidence="10">Homopentamer. Pentaxin (or pentraxin) have a discoid arrangement of 5 non-covalently bound subunits.</text>
</comment>
<protein>
    <recommendedName>
        <fullName evidence="10">Pentraxin family member</fullName>
    </recommendedName>
</protein>
<dbReference type="OMA" id="IAEVYLW"/>
<dbReference type="InterPro" id="IPR030476">
    <property type="entry name" value="Pentaxin_CS"/>
</dbReference>
<keyword evidence="6 10" id="KW-0106">Calcium</keyword>
<dbReference type="InterPro" id="IPR013320">
    <property type="entry name" value="ConA-like_dom_sf"/>
</dbReference>
<evidence type="ECO:0000256" key="2">
    <source>
        <dbReference type="ARBA" id="ARBA00022486"/>
    </source>
</evidence>
<name>W5N665_LEPOC</name>
<keyword evidence="3" id="KW-0964">Secreted</keyword>
<comment type="subcellular location">
    <subcellularLocation>
        <location evidence="1 10">Secreted</location>
    </subcellularLocation>
</comment>
<keyword evidence="5 10" id="KW-0732">Signal</keyword>
<evidence type="ECO:0000259" key="11">
    <source>
        <dbReference type="PROSITE" id="PS51828"/>
    </source>
</evidence>
<dbReference type="PRINTS" id="PR00895">
    <property type="entry name" value="PENTAXIN"/>
</dbReference>
<dbReference type="Proteomes" id="UP000018468">
    <property type="component" value="Linkage group LG5"/>
</dbReference>
<dbReference type="Ensembl" id="ENSLOCT00000016154.1">
    <property type="protein sequence ID" value="ENSLOCP00000016124.1"/>
    <property type="gene ID" value="ENSLOCG00000013088.1"/>
</dbReference>
<dbReference type="EMBL" id="AHAT01029337">
    <property type="status" value="NOT_ANNOTATED_CDS"/>
    <property type="molecule type" value="Genomic_DNA"/>
</dbReference>
<dbReference type="PANTHER" id="PTHR45869:SF7">
    <property type="entry name" value="C-REACTIVE PROTEIN"/>
    <property type="match status" value="1"/>
</dbReference>
<dbReference type="InParanoid" id="W5N665"/>
<feature type="chain" id="PRO_5006994355" description="Pentraxin family member" evidence="10">
    <location>
        <begin position="17"/>
        <end position="242"/>
    </location>
</feature>
<dbReference type="FunFam" id="2.60.120.200:FF:000070">
    <property type="entry name" value="Serum amyloid P-component"/>
    <property type="match status" value="1"/>
</dbReference>
<feature type="domain" description="Pentraxin (PTX)" evidence="11">
    <location>
        <begin position="22"/>
        <end position="225"/>
    </location>
</feature>
<reference evidence="12" key="2">
    <citation type="submission" date="2025-08" db="UniProtKB">
        <authorList>
            <consortium name="Ensembl"/>
        </authorList>
    </citation>
    <scope>IDENTIFICATION</scope>
</reference>
<evidence type="ECO:0000256" key="1">
    <source>
        <dbReference type="ARBA" id="ARBA00004613"/>
    </source>
</evidence>
<evidence type="ECO:0000256" key="3">
    <source>
        <dbReference type="ARBA" id="ARBA00022525"/>
    </source>
</evidence>
<evidence type="ECO:0000256" key="6">
    <source>
        <dbReference type="ARBA" id="ARBA00022837"/>
    </source>
</evidence>
<organism evidence="12 13">
    <name type="scientific">Lepisosteus oculatus</name>
    <name type="common">Spotted gar</name>
    <dbReference type="NCBI Taxonomy" id="7918"/>
    <lineage>
        <taxon>Eukaryota</taxon>
        <taxon>Metazoa</taxon>
        <taxon>Chordata</taxon>
        <taxon>Craniata</taxon>
        <taxon>Vertebrata</taxon>
        <taxon>Euteleostomi</taxon>
        <taxon>Actinopterygii</taxon>
        <taxon>Neopterygii</taxon>
        <taxon>Holostei</taxon>
        <taxon>Semionotiformes</taxon>
        <taxon>Lepisosteidae</taxon>
        <taxon>Lepisosteus</taxon>
    </lineage>
</organism>
<keyword evidence="2" id="KW-0011">Acute phase</keyword>
<dbReference type="PROSITE" id="PS00289">
    <property type="entry name" value="PTX_1"/>
    <property type="match status" value="1"/>
</dbReference>
<dbReference type="InterPro" id="IPR001759">
    <property type="entry name" value="PTX_dom"/>
</dbReference>
<keyword evidence="7" id="KW-1015">Disulfide bond</keyword>
<evidence type="ECO:0000256" key="10">
    <source>
        <dbReference type="RuleBase" id="RU362112"/>
    </source>
</evidence>
<comment type="cofactor">
    <cofactor evidence="10">
        <name>Ca(2+)</name>
        <dbReference type="ChEBI" id="CHEBI:29108"/>
    </cofactor>
    <text evidence="10">Binds 2 calcium ions per subunit.</text>
</comment>
<evidence type="ECO:0000313" key="12">
    <source>
        <dbReference type="Ensembl" id="ENSLOCP00000016124.1"/>
    </source>
</evidence>
<feature type="signal peptide" evidence="10">
    <location>
        <begin position="1"/>
        <end position="16"/>
    </location>
</feature>
<dbReference type="SUPFAM" id="SSF49899">
    <property type="entry name" value="Concanavalin A-like lectins/glucanases"/>
    <property type="match status" value="1"/>
</dbReference>
<dbReference type="PANTHER" id="PTHR45869">
    <property type="entry name" value="C-REACTIVE PROTEIN-RELATED"/>
    <property type="match status" value="1"/>
</dbReference>
<reference evidence="13" key="1">
    <citation type="submission" date="2011-12" db="EMBL/GenBank/DDBJ databases">
        <title>The Draft Genome of Lepisosteus oculatus.</title>
        <authorList>
            <consortium name="The Broad Institute Genome Assembly &amp; Analysis Group"/>
            <consortium name="Computational R&amp;D Group"/>
            <consortium name="and Sequencing Platform"/>
            <person name="Di Palma F."/>
            <person name="Alfoldi J."/>
            <person name="Johnson J."/>
            <person name="Berlin A."/>
            <person name="Gnerre S."/>
            <person name="Jaffe D."/>
            <person name="MacCallum I."/>
            <person name="Young S."/>
            <person name="Walker B.J."/>
            <person name="Lander E.S."/>
            <person name="Lindblad-Toh K."/>
        </authorList>
    </citation>
    <scope>NUCLEOTIDE SEQUENCE [LARGE SCALE GENOMIC DNA]</scope>
</reference>
<dbReference type="STRING" id="7918.ENSLOCP00000016124"/>
<sequence length="242" mass="27465">MEKLLFLLALLACGSGEPQDLTGKMFTFPGESNVNYVKLIPKKWESFSEVTVCLDYATDLQRGYSLFSVNTPGQDNALLLYKLRPGQYRMHVNAKQDDLYDVPEETEFPHWTHVCVTWESSSGLFQLWVNGKGSIRKGINRSGLIQKEPFIVLGQEQDSYGGTFDKQQSFVGQISNVHMWNQVLSPCEIQNVHLGKVFDPGNILSWKSMSFESKGYVILEEIIETYTCLATLLSLNLLVRCY</sequence>